<dbReference type="CDD" id="cd10917">
    <property type="entry name" value="CE4_NodB_like_6s_7s"/>
    <property type="match status" value="1"/>
</dbReference>
<evidence type="ECO:0000313" key="6">
    <source>
        <dbReference type="Proteomes" id="UP000218267"/>
    </source>
</evidence>
<dbReference type="AlphaFoldDB" id="A0A1Y1CQC1"/>
<organism evidence="5 6">
    <name type="scientific">Labilibaculum antarcticum</name>
    <dbReference type="NCBI Taxonomy" id="1717717"/>
    <lineage>
        <taxon>Bacteria</taxon>
        <taxon>Pseudomonadati</taxon>
        <taxon>Bacteroidota</taxon>
        <taxon>Bacteroidia</taxon>
        <taxon>Marinilabiliales</taxon>
        <taxon>Marinifilaceae</taxon>
        <taxon>Labilibaculum</taxon>
    </lineage>
</organism>
<dbReference type="InterPro" id="IPR050248">
    <property type="entry name" value="Polysacc_deacetylase_ArnD"/>
</dbReference>
<dbReference type="InterPro" id="IPR002509">
    <property type="entry name" value="NODB_dom"/>
</dbReference>
<dbReference type="GO" id="GO:0005975">
    <property type="term" value="P:carbohydrate metabolic process"/>
    <property type="evidence" value="ECO:0007669"/>
    <property type="project" value="InterPro"/>
</dbReference>
<dbReference type="KEGG" id="mbas:ALGA_4163"/>
<dbReference type="GO" id="GO:0016020">
    <property type="term" value="C:membrane"/>
    <property type="evidence" value="ECO:0007669"/>
    <property type="project" value="TreeGrafter"/>
</dbReference>
<reference evidence="5 6" key="1">
    <citation type="journal article" date="2018" name="Mar. Genomics">
        <title>Complete genome sequence of Marinifilaceae bacterium strain SPP2, isolated from the Antarctic marine sediment.</title>
        <authorList>
            <person name="Watanabe M."/>
            <person name="Kojima H."/>
            <person name="Fukui M."/>
        </authorList>
    </citation>
    <scope>NUCLEOTIDE SEQUENCE [LARGE SCALE GENOMIC DNA]</scope>
    <source>
        <strain evidence="5 6">SPP2</strain>
    </source>
</reference>
<dbReference type="GO" id="GO:0046872">
    <property type="term" value="F:metal ion binding"/>
    <property type="evidence" value="ECO:0007669"/>
    <property type="project" value="UniProtKB-KW"/>
</dbReference>
<sequence length="257" mass="29150">MSKFTISNIVLTLLALLSFILEVVEFSYSWVVLILGLLVYVCVLICGVVNVRWQFFMPIICEIPNSEKEIFLSFDDGPQEQSEAVLDLLKKHEIKANFFCIGKHLEENPILAQRLFTEGHFVGNHSYLHEVKFPAKSVTNIIAELEKTNELIERLSGSKSEYFRPPFGVSNPNIAKAVTSLNMKCIGWTIRSFDTSDSKGSKALQKIKKELKSGDIVLLHDHSPHVLTILEGLLPFLKENNYKTQRIDIALRVNEKS</sequence>
<dbReference type="InterPro" id="IPR011330">
    <property type="entry name" value="Glyco_hydro/deAcase_b/a-brl"/>
</dbReference>
<feature type="transmembrane region" description="Helical" evidence="3">
    <location>
        <begin position="7"/>
        <end position="24"/>
    </location>
</feature>
<dbReference type="OrthoDB" id="9812065at2"/>
<keyword evidence="3" id="KW-1133">Transmembrane helix</keyword>
<keyword evidence="3" id="KW-0472">Membrane</keyword>
<keyword evidence="3" id="KW-0812">Transmembrane</keyword>
<feature type="domain" description="NodB homology" evidence="4">
    <location>
        <begin position="68"/>
        <end position="245"/>
    </location>
</feature>
<protein>
    <submittedName>
        <fullName evidence="5">Polysaccharide deacetylase</fullName>
    </submittedName>
</protein>
<dbReference type="RefSeq" id="WP_096432782.1">
    <property type="nucleotide sequence ID" value="NZ_AP018042.1"/>
</dbReference>
<dbReference type="PROSITE" id="PS51677">
    <property type="entry name" value="NODB"/>
    <property type="match status" value="1"/>
</dbReference>
<evidence type="ECO:0000259" key="4">
    <source>
        <dbReference type="PROSITE" id="PS51677"/>
    </source>
</evidence>
<dbReference type="Proteomes" id="UP000218267">
    <property type="component" value="Chromosome"/>
</dbReference>
<proteinExistence type="predicted"/>
<dbReference type="GO" id="GO:0016810">
    <property type="term" value="F:hydrolase activity, acting on carbon-nitrogen (but not peptide) bonds"/>
    <property type="evidence" value="ECO:0007669"/>
    <property type="project" value="InterPro"/>
</dbReference>
<gene>
    <name evidence="5" type="ORF">ALGA_4163</name>
</gene>
<evidence type="ECO:0000256" key="1">
    <source>
        <dbReference type="ARBA" id="ARBA00022723"/>
    </source>
</evidence>
<keyword evidence="1" id="KW-0479">Metal-binding</keyword>
<dbReference type="Gene3D" id="3.20.20.370">
    <property type="entry name" value="Glycoside hydrolase/deacetylase"/>
    <property type="match status" value="1"/>
</dbReference>
<evidence type="ECO:0000256" key="3">
    <source>
        <dbReference type="SAM" id="Phobius"/>
    </source>
</evidence>
<dbReference type="SUPFAM" id="SSF88713">
    <property type="entry name" value="Glycoside hydrolase/deacetylase"/>
    <property type="match status" value="1"/>
</dbReference>
<evidence type="ECO:0000313" key="5">
    <source>
        <dbReference type="EMBL" id="BAX82454.1"/>
    </source>
</evidence>
<dbReference type="EMBL" id="AP018042">
    <property type="protein sequence ID" value="BAX82454.1"/>
    <property type="molecule type" value="Genomic_DNA"/>
</dbReference>
<evidence type="ECO:0000256" key="2">
    <source>
        <dbReference type="ARBA" id="ARBA00022801"/>
    </source>
</evidence>
<dbReference type="PANTHER" id="PTHR10587:SF133">
    <property type="entry name" value="CHITIN DEACETYLASE 1-RELATED"/>
    <property type="match status" value="1"/>
</dbReference>
<name>A0A1Y1CQC1_9BACT</name>
<keyword evidence="6" id="KW-1185">Reference proteome</keyword>
<keyword evidence="2" id="KW-0378">Hydrolase</keyword>
<accession>A0A1Y1CQC1</accession>
<dbReference type="PANTHER" id="PTHR10587">
    <property type="entry name" value="GLYCOSYL TRANSFERASE-RELATED"/>
    <property type="match status" value="1"/>
</dbReference>
<reference evidence="6" key="2">
    <citation type="journal article" date="2020" name="Antonie Van Leeuwenhoek">
        <title>Labilibaculum antarcticum sp. nov., a novel facultative anaerobic, psychrotorelant bacterium isolated from marine sediment of Antarctica.</title>
        <authorList>
            <person name="Watanabe M."/>
            <person name="Kojima H."/>
            <person name="Fukui M."/>
        </authorList>
    </citation>
    <scope>NUCLEOTIDE SEQUENCE [LARGE SCALE GENOMIC DNA]</scope>
    <source>
        <strain evidence="6">SPP2</strain>
    </source>
</reference>
<dbReference type="Pfam" id="PF01522">
    <property type="entry name" value="Polysacc_deac_1"/>
    <property type="match status" value="1"/>
</dbReference>
<feature type="transmembrane region" description="Helical" evidence="3">
    <location>
        <begin position="30"/>
        <end position="51"/>
    </location>
</feature>